<accession>A0A0E9QGP2</accession>
<protein>
    <submittedName>
        <fullName evidence="1">Uncharacterized protein</fullName>
    </submittedName>
</protein>
<reference evidence="1" key="1">
    <citation type="submission" date="2014-11" db="EMBL/GenBank/DDBJ databases">
        <authorList>
            <person name="Amaro Gonzalez C."/>
        </authorList>
    </citation>
    <scope>NUCLEOTIDE SEQUENCE</scope>
</reference>
<dbReference type="EMBL" id="GBXM01092633">
    <property type="protein sequence ID" value="JAH15944.1"/>
    <property type="molecule type" value="Transcribed_RNA"/>
</dbReference>
<name>A0A0E9QGP2_ANGAN</name>
<evidence type="ECO:0000313" key="1">
    <source>
        <dbReference type="EMBL" id="JAH15944.1"/>
    </source>
</evidence>
<organism evidence="1">
    <name type="scientific">Anguilla anguilla</name>
    <name type="common">European freshwater eel</name>
    <name type="synonym">Muraena anguilla</name>
    <dbReference type="NCBI Taxonomy" id="7936"/>
    <lineage>
        <taxon>Eukaryota</taxon>
        <taxon>Metazoa</taxon>
        <taxon>Chordata</taxon>
        <taxon>Craniata</taxon>
        <taxon>Vertebrata</taxon>
        <taxon>Euteleostomi</taxon>
        <taxon>Actinopterygii</taxon>
        <taxon>Neopterygii</taxon>
        <taxon>Teleostei</taxon>
        <taxon>Anguilliformes</taxon>
        <taxon>Anguillidae</taxon>
        <taxon>Anguilla</taxon>
    </lineage>
</organism>
<dbReference type="AlphaFoldDB" id="A0A0E9QGP2"/>
<sequence>MAAMPTPEIKIECPQTAVTPFAMKSFRPLGVHPIHIHLTIQMHTFHHPYMS</sequence>
<proteinExistence type="predicted"/>
<reference evidence="1" key="2">
    <citation type="journal article" date="2015" name="Fish Shellfish Immunol.">
        <title>Early steps in the European eel (Anguilla anguilla)-Vibrio vulnificus interaction in the gills: Role of the RtxA13 toxin.</title>
        <authorList>
            <person name="Callol A."/>
            <person name="Pajuelo D."/>
            <person name="Ebbesson L."/>
            <person name="Teles M."/>
            <person name="MacKenzie S."/>
            <person name="Amaro C."/>
        </authorList>
    </citation>
    <scope>NUCLEOTIDE SEQUENCE</scope>
</reference>